<comment type="caution">
    <text evidence="1">The sequence shown here is derived from an EMBL/GenBank/DDBJ whole genome shotgun (WGS) entry which is preliminary data.</text>
</comment>
<evidence type="ECO:0000313" key="1">
    <source>
        <dbReference type="EMBL" id="KAG5570533.1"/>
    </source>
</evidence>
<gene>
    <name evidence="1" type="ORF">H5410_060299</name>
</gene>
<dbReference type="EMBL" id="JACXVP010000012">
    <property type="protein sequence ID" value="KAG5570533.1"/>
    <property type="molecule type" value="Genomic_DNA"/>
</dbReference>
<sequence>MIRCSTNLCKYNLIYVFWLERERGRKTKTTKLMASAKSEWVNAEAILHAVSGCPRGTHLKRGKLLERERAYPP</sequence>
<name>A0A9J5W4R1_SOLCO</name>
<evidence type="ECO:0000313" key="2">
    <source>
        <dbReference type="Proteomes" id="UP000824120"/>
    </source>
</evidence>
<proteinExistence type="predicted"/>
<accession>A0A9J5W4R1</accession>
<dbReference type="AlphaFoldDB" id="A0A9J5W4R1"/>
<reference evidence="1 2" key="1">
    <citation type="submission" date="2020-09" db="EMBL/GenBank/DDBJ databases">
        <title>De no assembly of potato wild relative species, Solanum commersonii.</title>
        <authorList>
            <person name="Cho K."/>
        </authorList>
    </citation>
    <scope>NUCLEOTIDE SEQUENCE [LARGE SCALE GENOMIC DNA]</scope>
    <source>
        <strain evidence="1">LZ3.2</strain>
        <tissue evidence="1">Leaf</tissue>
    </source>
</reference>
<dbReference type="Proteomes" id="UP000824120">
    <property type="component" value="Chromosome 12"/>
</dbReference>
<protein>
    <submittedName>
        <fullName evidence="1">Uncharacterized protein</fullName>
    </submittedName>
</protein>
<organism evidence="1 2">
    <name type="scientific">Solanum commersonii</name>
    <name type="common">Commerson's wild potato</name>
    <name type="synonym">Commerson's nightshade</name>
    <dbReference type="NCBI Taxonomy" id="4109"/>
    <lineage>
        <taxon>Eukaryota</taxon>
        <taxon>Viridiplantae</taxon>
        <taxon>Streptophyta</taxon>
        <taxon>Embryophyta</taxon>
        <taxon>Tracheophyta</taxon>
        <taxon>Spermatophyta</taxon>
        <taxon>Magnoliopsida</taxon>
        <taxon>eudicotyledons</taxon>
        <taxon>Gunneridae</taxon>
        <taxon>Pentapetalae</taxon>
        <taxon>asterids</taxon>
        <taxon>lamiids</taxon>
        <taxon>Solanales</taxon>
        <taxon>Solanaceae</taxon>
        <taxon>Solanoideae</taxon>
        <taxon>Solaneae</taxon>
        <taxon>Solanum</taxon>
    </lineage>
</organism>
<keyword evidence="2" id="KW-1185">Reference proteome</keyword>